<protein>
    <submittedName>
        <fullName evidence="1">DUF1670 domain-containing protein</fullName>
    </submittedName>
</protein>
<evidence type="ECO:0000313" key="2">
    <source>
        <dbReference type="Proteomes" id="UP000315423"/>
    </source>
</evidence>
<gene>
    <name evidence="1" type="ORF">C5S46_05550</name>
</gene>
<dbReference type="Proteomes" id="UP000315423">
    <property type="component" value="Unassembled WGS sequence"/>
</dbReference>
<organism evidence="1 2">
    <name type="scientific">Candidatus Methanomarinus sp</name>
    <dbReference type="NCBI Taxonomy" id="3386244"/>
    <lineage>
        <taxon>Archaea</taxon>
        <taxon>Methanobacteriati</taxon>
        <taxon>Methanobacteriota</taxon>
        <taxon>Stenosarchaea group</taxon>
        <taxon>Methanomicrobia</taxon>
        <taxon>Methanosarcinales</taxon>
        <taxon>ANME-2 cluster</taxon>
        <taxon>Candidatus Methanocomedenaceae</taxon>
        <taxon>Candidatus Methanomarinus</taxon>
    </lineage>
</organism>
<dbReference type="EMBL" id="QYBA01000186">
    <property type="protein sequence ID" value="TKY91489.1"/>
    <property type="molecule type" value="Genomic_DNA"/>
</dbReference>
<reference evidence="1" key="1">
    <citation type="submission" date="2018-09" db="EMBL/GenBank/DDBJ databases">
        <title>A genomic encyclopedia of anaerobic methanotrophic archaea.</title>
        <authorList>
            <person name="Skennerton C.T."/>
            <person name="Chadwick G.L."/>
            <person name="Laso-Perez R."/>
            <person name="Leu A.O."/>
            <person name="Speth D.R."/>
            <person name="Yu H."/>
            <person name="Morgan-Lang C."/>
            <person name="Hatzenpichler R."/>
            <person name="Goudeau D."/>
            <person name="Malmstrom R."/>
            <person name="Woyke T."/>
            <person name="Hallam S."/>
            <person name="Tyson G.W."/>
            <person name="Wegener G."/>
            <person name="Boetius A."/>
            <person name="Orphan V.J."/>
        </authorList>
    </citation>
    <scope>NUCLEOTIDE SEQUENCE</scope>
    <source>
        <strain evidence="1">CONS3730D10UFb2</strain>
    </source>
</reference>
<sequence length="95" mass="11088">MGRSFCRMGLFFEFTAAISHKTVIIRKVYLEKKEPLLVARETNHSPEAVQRYCLHFNKVKWCVDNGMSNQEITIVTGMRSHLIDEYLKIIKELNA</sequence>
<proteinExistence type="predicted"/>
<comment type="caution">
    <text evidence="1">The sequence shown here is derived from an EMBL/GenBank/DDBJ whole genome shotgun (WGS) entry which is preliminary data.</text>
</comment>
<evidence type="ECO:0000313" key="1">
    <source>
        <dbReference type="EMBL" id="TKY91489.1"/>
    </source>
</evidence>
<accession>A0AC61SA03</accession>
<name>A0AC61SA03_9EURY</name>